<keyword evidence="4 7" id="KW-0472">Membrane</keyword>
<accession>A0ABY3Y2E1</accession>
<sequence>MAATGLATFVALMNYTAPMLTLPGMTADFGTTLAGQSWLLNGTPLGLAALLLVAGSLADDYGRKRVFVTGLAALAVTTALGALATGTVAFTLARIAQGAASAALIASSLGLLAHAYPAGPARVRATGIWGAALSGGIALGPVASAGLGVLDWRLSSLAYAVAALALTAFSARALTESRNPRAGKPDVAGALLLGLALTALLAALTLGRDGWLRPQVYGLVAAAAALTAAFVLTETKASAPLLDLALLRRPPFLAATSAALFTGLGVIGMFSYLPALLQQSVGMSELGTAWLLFLWSGTALLVALQARRLPDRFSARHQVAAGFLLSAAGASTMLGAPAAGSWQRTVPGFLIAGIGSGLLNAALPRLAVESVPADRASMGSGANNTARYIGSSMGLSLTVVVATSTTRAGTDPARALAHGADRALYVGVALMLLGALAALLLREPGTGGPDPDPVPATPPHPDR</sequence>
<proteinExistence type="predicted"/>
<feature type="transmembrane region" description="Helical" evidence="7">
    <location>
        <begin position="156"/>
        <end position="175"/>
    </location>
</feature>
<feature type="transmembrane region" description="Helical" evidence="7">
    <location>
        <begin position="346"/>
        <end position="368"/>
    </location>
</feature>
<evidence type="ECO:0000256" key="3">
    <source>
        <dbReference type="ARBA" id="ARBA00022989"/>
    </source>
</evidence>
<feature type="transmembrane region" description="Helical" evidence="7">
    <location>
        <begin position="319"/>
        <end position="340"/>
    </location>
</feature>
<keyword evidence="3 7" id="KW-1133">Transmembrane helix</keyword>
<dbReference type="InterPro" id="IPR020846">
    <property type="entry name" value="MFS_dom"/>
</dbReference>
<evidence type="ECO:0000259" key="8">
    <source>
        <dbReference type="PROSITE" id="PS50850"/>
    </source>
</evidence>
<dbReference type="PROSITE" id="PS50850">
    <property type="entry name" value="MFS"/>
    <property type="match status" value="1"/>
</dbReference>
<feature type="transmembrane region" description="Helical" evidence="7">
    <location>
        <begin position="252"/>
        <end position="275"/>
    </location>
</feature>
<dbReference type="Proteomes" id="UP001202244">
    <property type="component" value="Chromosome"/>
</dbReference>
<feature type="compositionally biased region" description="Pro residues" evidence="6">
    <location>
        <begin position="450"/>
        <end position="463"/>
    </location>
</feature>
<feature type="transmembrane region" description="Helical" evidence="7">
    <location>
        <begin position="128"/>
        <end position="150"/>
    </location>
</feature>
<protein>
    <submittedName>
        <fullName evidence="9">MFS transporter</fullName>
    </submittedName>
</protein>
<dbReference type="Pfam" id="PF07690">
    <property type="entry name" value="MFS_1"/>
    <property type="match status" value="1"/>
</dbReference>
<name>A0ABY3Y2E1_9ACTN</name>
<dbReference type="EMBL" id="CP093846">
    <property type="protein sequence ID" value="UNT01010.1"/>
    <property type="molecule type" value="Genomic_DNA"/>
</dbReference>
<feature type="transmembrane region" description="Helical" evidence="7">
    <location>
        <begin position="33"/>
        <end position="54"/>
    </location>
</feature>
<feature type="transmembrane region" description="Helical" evidence="7">
    <location>
        <begin position="187"/>
        <end position="206"/>
    </location>
</feature>
<reference evidence="9 10" key="1">
    <citation type="journal article" date="2023" name="Microbiol. Spectr.">
        <title>Synergy between Genome Mining, Metabolomics, and Bioinformatics Uncovers Antibacterial Chlorinated Carbazole Alkaloids and Their Biosynthetic Gene Cluster from Streptomyces tubbatahanensis sp. nov., a Novel Actinomycete Isolated from Sulu Sea, Philippines.</title>
        <authorList>
            <person name="Tenebro C.P."/>
            <person name="Trono D.J.V.L."/>
            <person name="Balida L.A.P."/>
            <person name="Bayog L.K.A."/>
            <person name="Bruna J.R."/>
            <person name="Sabido E.M."/>
            <person name="Caspe D.P.C."/>
            <person name="de Los Santos E.L.C."/>
            <person name="Saludes J.P."/>
            <person name="Dalisay D.S."/>
        </authorList>
    </citation>
    <scope>NUCLEOTIDE SEQUENCE [LARGE SCALE GENOMIC DNA]</scope>
    <source>
        <strain evidence="9 10">DSD3025</strain>
    </source>
</reference>
<gene>
    <name evidence="9" type="ORF">MMF93_12540</name>
</gene>
<dbReference type="Gene3D" id="1.20.1720.10">
    <property type="entry name" value="Multidrug resistance protein D"/>
    <property type="match status" value="1"/>
</dbReference>
<feature type="transmembrane region" description="Helical" evidence="7">
    <location>
        <begin position="212"/>
        <end position="232"/>
    </location>
</feature>
<dbReference type="PANTHER" id="PTHR42718">
    <property type="entry name" value="MAJOR FACILITATOR SUPERFAMILY MULTIDRUG TRANSPORTER MFSC"/>
    <property type="match status" value="1"/>
</dbReference>
<comment type="subcellular location">
    <subcellularLocation>
        <location evidence="1">Cell membrane</location>
        <topology evidence="1">Multi-pass membrane protein</topology>
    </subcellularLocation>
</comment>
<feature type="transmembrane region" description="Helical" evidence="7">
    <location>
        <begin position="66"/>
        <end position="89"/>
    </location>
</feature>
<evidence type="ECO:0000256" key="2">
    <source>
        <dbReference type="ARBA" id="ARBA00022692"/>
    </source>
</evidence>
<dbReference type="SUPFAM" id="SSF103473">
    <property type="entry name" value="MFS general substrate transporter"/>
    <property type="match status" value="1"/>
</dbReference>
<dbReference type="InterPro" id="IPR036259">
    <property type="entry name" value="MFS_trans_sf"/>
</dbReference>
<dbReference type="CDD" id="cd17321">
    <property type="entry name" value="MFS_MMR_MDR_like"/>
    <property type="match status" value="1"/>
</dbReference>
<keyword evidence="2 7" id="KW-0812">Transmembrane</keyword>
<dbReference type="PANTHER" id="PTHR42718:SF49">
    <property type="entry name" value="EXPORT PROTEIN"/>
    <property type="match status" value="1"/>
</dbReference>
<evidence type="ECO:0000313" key="9">
    <source>
        <dbReference type="EMBL" id="UNT01010.1"/>
    </source>
</evidence>
<feature type="domain" description="Major facilitator superfamily (MFS) profile" evidence="8">
    <location>
        <begin position="1"/>
        <end position="446"/>
    </location>
</feature>
<keyword evidence="10" id="KW-1185">Reference proteome</keyword>
<dbReference type="Gene3D" id="1.20.1250.20">
    <property type="entry name" value="MFS general substrate transporter like domains"/>
    <property type="match status" value="1"/>
</dbReference>
<evidence type="ECO:0000256" key="6">
    <source>
        <dbReference type="SAM" id="MobiDB-lite"/>
    </source>
</evidence>
<feature type="transmembrane region" description="Helical" evidence="7">
    <location>
        <begin position="287"/>
        <end position="307"/>
    </location>
</feature>
<dbReference type="InterPro" id="IPR011701">
    <property type="entry name" value="MFS"/>
</dbReference>
<evidence type="ECO:0000313" key="10">
    <source>
        <dbReference type="Proteomes" id="UP001202244"/>
    </source>
</evidence>
<evidence type="ECO:0000256" key="7">
    <source>
        <dbReference type="SAM" id="Phobius"/>
    </source>
</evidence>
<feature type="transmembrane region" description="Helical" evidence="7">
    <location>
        <begin position="95"/>
        <end position="116"/>
    </location>
</feature>
<keyword evidence="5" id="KW-0046">Antibiotic resistance</keyword>
<organism evidence="9 10">
    <name type="scientific">Streptomyces tubbatahanensis</name>
    <dbReference type="NCBI Taxonomy" id="2923272"/>
    <lineage>
        <taxon>Bacteria</taxon>
        <taxon>Bacillati</taxon>
        <taxon>Actinomycetota</taxon>
        <taxon>Actinomycetes</taxon>
        <taxon>Kitasatosporales</taxon>
        <taxon>Streptomycetaceae</taxon>
        <taxon>Streptomyces</taxon>
    </lineage>
</organism>
<feature type="region of interest" description="Disordered" evidence="6">
    <location>
        <begin position="444"/>
        <end position="463"/>
    </location>
</feature>
<evidence type="ECO:0000256" key="5">
    <source>
        <dbReference type="ARBA" id="ARBA00023251"/>
    </source>
</evidence>
<evidence type="ECO:0000256" key="4">
    <source>
        <dbReference type="ARBA" id="ARBA00023136"/>
    </source>
</evidence>
<feature type="transmembrane region" description="Helical" evidence="7">
    <location>
        <begin position="423"/>
        <end position="441"/>
    </location>
</feature>
<evidence type="ECO:0000256" key="1">
    <source>
        <dbReference type="ARBA" id="ARBA00004651"/>
    </source>
</evidence>